<feature type="compositionally biased region" description="Basic and acidic residues" evidence="1">
    <location>
        <begin position="90"/>
        <end position="103"/>
    </location>
</feature>
<dbReference type="EMBL" id="JBBWUH010000013">
    <property type="protein sequence ID" value="KAK8153082.1"/>
    <property type="molecule type" value="Genomic_DNA"/>
</dbReference>
<keyword evidence="2" id="KW-0812">Transmembrane</keyword>
<keyword evidence="2" id="KW-1133">Transmembrane helix</keyword>
<evidence type="ECO:0000256" key="2">
    <source>
        <dbReference type="SAM" id="Phobius"/>
    </source>
</evidence>
<feature type="compositionally biased region" description="Basic and acidic residues" evidence="1">
    <location>
        <begin position="42"/>
        <end position="56"/>
    </location>
</feature>
<gene>
    <name evidence="3" type="ORF">IWX90DRAFT_80767</name>
</gene>
<feature type="transmembrane region" description="Helical" evidence="2">
    <location>
        <begin position="170"/>
        <end position="192"/>
    </location>
</feature>
<feature type="compositionally biased region" description="Basic and acidic residues" evidence="1">
    <location>
        <begin position="138"/>
        <end position="153"/>
    </location>
</feature>
<reference evidence="3 4" key="1">
    <citation type="journal article" date="2022" name="G3 (Bethesda)">
        <title>Enemy or ally: a genomic approach to elucidate the lifestyle of Phyllosticta citrichinaensis.</title>
        <authorList>
            <person name="Buijs V.A."/>
            <person name="Groenewald J.Z."/>
            <person name="Haridas S."/>
            <person name="LaButti K.M."/>
            <person name="Lipzen A."/>
            <person name="Martin F.M."/>
            <person name="Barry K."/>
            <person name="Grigoriev I.V."/>
            <person name="Crous P.W."/>
            <person name="Seidl M.F."/>
        </authorList>
    </citation>
    <scope>NUCLEOTIDE SEQUENCE [LARGE SCALE GENOMIC DNA]</scope>
    <source>
        <strain evidence="3 4">CBS 129764</strain>
    </source>
</reference>
<sequence>MLLSRYCFSMPGPQSQECSPRITRSRQEGNRKRSNIPLNNSRRNDLSDRKGKKKEEEETAISPEQSKKDWMHPRGASLSQKRAVLPPSKPRPERKTRESDDKKNKKGKGNCSMCKRPASSPWACSLRNHSPQPFYPKQTKERPTSKKDKRGERQRLLEMQQRRGTVYTHFWGLFFSEFESGLFFVLVGSLSFL</sequence>
<name>A0ABR1XG64_9PEZI</name>
<keyword evidence="2" id="KW-0472">Membrane</keyword>
<dbReference type="Proteomes" id="UP001456524">
    <property type="component" value="Unassembled WGS sequence"/>
</dbReference>
<comment type="caution">
    <text evidence="3">The sequence shown here is derived from an EMBL/GenBank/DDBJ whole genome shotgun (WGS) entry which is preliminary data.</text>
</comment>
<accession>A0ABR1XG64</accession>
<proteinExistence type="predicted"/>
<protein>
    <submittedName>
        <fullName evidence="3">Uncharacterized protein</fullName>
    </submittedName>
</protein>
<evidence type="ECO:0000313" key="4">
    <source>
        <dbReference type="Proteomes" id="UP001456524"/>
    </source>
</evidence>
<organism evidence="3 4">
    <name type="scientific">Phyllosticta citrichinensis</name>
    <dbReference type="NCBI Taxonomy" id="1130410"/>
    <lineage>
        <taxon>Eukaryota</taxon>
        <taxon>Fungi</taxon>
        <taxon>Dikarya</taxon>
        <taxon>Ascomycota</taxon>
        <taxon>Pezizomycotina</taxon>
        <taxon>Dothideomycetes</taxon>
        <taxon>Dothideomycetes incertae sedis</taxon>
        <taxon>Botryosphaeriales</taxon>
        <taxon>Phyllostictaceae</taxon>
        <taxon>Phyllosticta</taxon>
    </lineage>
</organism>
<keyword evidence="4" id="KW-1185">Reference proteome</keyword>
<evidence type="ECO:0000313" key="3">
    <source>
        <dbReference type="EMBL" id="KAK8153082.1"/>
    </source>
</evidence>
<evidence type="ECO:0000256" key="1">
    <source>
        <dbReference type="SAM" id="MobiDB-lite"/>
    </source>
</evidence>
<feature type="region of interest" description="Disordered" evidence="1">
    <location>
        <begin position="1"/>
        <end position="153"/>
    </location>
</feature>